<accession>A0A6H5I2X9</accession>
<organism evidence="1 2">
    <name type="scientific">Trichogramma brassicae</name>
    <dbReference type="NCBI Taxonomy" id="86971"/>
    <lineage>
        <taxon>Eukaryota</taxon>
        <taxon>Metazoa</taxon>
        <taxon>Ecdysozoa</taxon>
        <taxon>Arthropoda</taxon>
        <taxon>Hexapoda</taxon>
        <taxon>Insecta</taxon>
        <taxon>Pterygota</taxon>
        <taxon>Neoptera</taxon>
        <taxon>Endopterygota</taxon>
        <taxon>Hymenoptera</taxon>
        <taxon>Apocrita</taxon>
        <taxon>Proctotrupomorpha</taxon>
        <taxon>Chalcidoidea</taxon>
        <taxon>Trichogrammatidae</taxon>
        <taxon>Trichogramma</taxon>
    </lineage>
</organism>
<gene>
    <name evidence="1" type="ORF">TBRA_LOCUS2902</name>
</gene>
<reference evidence="1 2" key="1">
    <citation type="submission" date="2020-02" db="EMBL/GenBank/DDBJ databases">
        <authorList>
            <person name="Ferguson B K."/>
        </authorList>
    </citation>
    <scope>NUCLEOTIDE SEQUENCE [LARGE SCALE GENOMIC DNA]</scope>
</reference>
<feature type="non-terminal residue" evidence="1">
    <location>
        <position position="1"/>
    </location>
</feature>
<name>A0A6H5I2X9_9HYME</name>
<dbReference type="Proteomes" id="UP000479190">
    <property type="component" value="Unassembled WGS sequence"/>
</dbReference>
<evidence type="ECO:0000313" key="2">
    <source>
        <dbReference type="Proteomes" id="UP000479190"/>
    </source>
</evidence>
<protein>
    <submittedName>
        <fullName evidence="1">Uncharacterized protein</fullName>
    </submittedName>
</protein>
<evidence type="ECO:0000313" key="1">
    <source>
        <dbReference type="EMBL" id="CAB0030917.1"/>
    </source>
</evidence>
<proteinExistence type="predicted"/>
<sequence length="130" mass="14742">IVNPTGHPGVQPYLATKRRGCRERDSCVVTGGSLGRRWRIRTAWPSSLPGPPLLYSTGLSFQGWVEDFEISAEPDGSFLILLCGYETVAVPAFRCWRYRSKYLRDPRGLCPFAKAQDSFLWFLSTDLIKR</sequence>
<dbReference type="EMBL" id="CADCXV010000569">
    <property type="protein sequence ID" value="CAB0030917.1"/>
    <property type="molecule type" value="Genomic_DNA"/>
</dbReference>
<dbReference type="AlphaFoldDB" id="A0A6H5I2X9"/>
<keyword evidence="2" id="KW-1185">Reference proteome</keyword>